<organism evidence="2 3">
    <name type="scientific">Pristionchus mayeri</name>
    <dbReference type="NCBI Taxonomy" id="1317129"/>
    <lineage>
        <taxon>Eukaryota</taxon>
        <taxon>Metazoa</taxon>
        <taxon>Ecdysozoa</taxon>
        <taxon>Nematoda</taxon>
        <taxon>Chromadorea</taxon>
        <taxon>Rhabditida</taxon>
        <taxon>Rhabditina</taxon>
        <taxon>Diplogasteromorpha</taxon>
        <taxon>Diplogasteroidea</taxon>
        <taxon>Neodiplogasteridae</taxon>
        <taxon>Pristionchus</taxon>
    </lineage>
</organism>
<name>A0AAN4Z3B1_9BILA</name>
<dbReference type="EMBL" id="BTRK01000001">
    <property type="protein sequence ID" value="GMR30612.1"/>
    <property type="molecule type" value="Genomic_DNA"/>
</dbReference>
<feature type="non-terminal residue" evidence="2">
    <location>
        <position position="1"/>
    </location>
</feature>
<proteinExistence type="predicted"/>
<accession>A0AAN4Z3B1</accession>
<gene>
    <name evidence="2" type="ORF">PMAYCL1PPCAC_00807</name>
</gene>
<feature type="region of interest" description="Disordered" evidence="1">
    <location>
        <begin position="117"/>
        <end position="138"/>
    </location>
</feature>
<evidence type="ECO:0000313" key="3">
    <source>
        <dbReference type="Proteomes" id="UP001328107"/>
    </source>
</evidence>
<evidence type="ECO:0000256" key="1">
    <source>
        <dbReference type="SAM" id="MobiDB-lite"/>
    </source>
</evidence>
<keyword evidence="3" id="KW-1185">Reference proteome</keyword>
<protein>
    <submittedName>
        <fullName evidence="2">Uncharacterized protein</fullName>
    </submittedName>
</protein>
<dbReference type="AlphaFoldDB" id="A0AAN4Z3B1"/>
<reference evidence="3" key="1">
    <citation type="submission" date="2022-10" db="EMBL/GenBank/DDBJ databases">
        <title>Genome assembly of Pristionchus species.</title>
        <authorList>
            <person name="Yoshida K."/>
            <person name="Sommer R.J."/>
        </authorList>
    </citation>
    <scope>NUCLEOTIDE SEQUENCE [LARGE SCALE GENOMIC DNA]</scope>
    <source>
        <strain evidence="3">RS5460</strain>
    </source>
</reference>
<comment type="caution">
    <text evidence="2">The sequence shown here is derived from an EMBL/GenBank/DDBJ whole genome shotgun (WGS) entry which is preliminary data.</text>
</comment>
<dbReference type="Proteomes" id="UP001328107">
    <property type="component" value="Unassembled WGS sequence"/>
</dbReference>
<sequence length="177" mass="20995">SYLKEELKEEPLDDYPSMSLGNEKSNQSAVFLKEPKEELLEMEIKDEPIDEHLSNGNQPSGPDFFGDEIKEEEFMNDDLIEPKDEPIDIPLSAVDEKFTVDLLDEFKDQPILNEEMESFENAEVETRKRPPRNASRPAKYIWKNHVETLSHLRRKEDRNQWRRTKRLFLTRRMNDQS</sequence>
<evidence type="ECO:0000313" key="2">
    <source>
        <dbReference type="EMBL" id="GMR30612.1"/>
    </source>
</evidence>
<feature type="non-terminal residue" evidence="2">
    <location>
        <position position="177"/>
    </location>
</feature>
<feature type="compositionally biased region" description="Basic and acidic residues" evidence="1">
    <location>
        <begin position="1"/>
        <end position="10"/>
    </location>
</feature>
<feature type="compositionally biased region" description="Polar residues" evidence="1">
    <location>
        <begin position="19"/>
        <end position="29"/>
    </location>
</feature>
<feature type="region of interest" description="Disordered" evidence="1">
    <location>
        <begin position="1"/>
        <end position="29"/>
    </location>
</feature>